<organism evidence="2 3">
    <name type="scientific">Paeniglutamicibacter cryotolerans</name>
    <dbReference type="NCBI Taxonomy" id="670079"/>
    <lineage>
        <taxon>Bacteria</taxon>
        <taxon>Bacillati</taxon>
        <taxon>Actinomycetota</taxon>
        <taxon>Actinomycetes</taxon>
        <taxon>Micrococcales</taxon>
        <taxon>Micrococcaceae</taxon>
        <taxon>Paeniglutamicibacter</taxon>
    </lineage>
</organism>
<evidence type="ECO:0000256" key="1">
    <source>
        <dbReference type="SAM" id="Phobius"/>
    </source>
</evidence>
<dbReference type="AlphaFoldDB" id="A0A839QPP2"/>
<dbReference type="PANTHER" id="PTHR35337">
    <property type="entry name" value="SLR1478 PROTEIN"/>
    <property type="match status" value="1"/>
</dbReference>
<protein>
    <submittedName>
        <fullName evidence="2">Putative membrane protein SpoIIM required for sporulation</fullName>
    </submittedName>
</protein>
<sequence length="331" mass="35128">MDLDAFVAVHQQDWARLDALSALRRPTGAQIDEFLALYERTSAHLSMIRSIEAGTEVSADVSARLARARTRFTGVRGNAGLAVSDFLTTTLPAALYRLRLPTLVIGTLFCLVALAFGAWVARNPAVLAAMGDQAELGRYVNEEFVAYYSTDTAASFAGAVWTNNAQIAALSVAFGITGILVPYMLFQNAMGIGISGGVMASHGQADTFFLYILPHGFMELTAIFVAGAAGLRIFWAWVAPGPRRRVEALAAEGRSLMTVALGLVPILLVSGLVEGFVTPSGLPGWARLGLGLCVVVGYWVYTLVLGRRAVARGATGDLQRYEAGATAPRAG</sequence>
<feature type="transmembrane region" description="Helical" evidence="1">
    <location>
        <begin position="284"/>
        <end position="304"/>
    </location>
</feature>
<keyword evidence="1" id="KW-0812">Transmembrane</keyword>
<evidence type="ECO:0000313" key="2">
    <source>
        <dbReference type="EMBL" id="MBB2995956.1"/>
    </source>
</evidence>
<feature type="transmembrane region" description="Helical" evidence="1">
    <location>
        <begin position="165"/>
        <end position="185"/>
    </location>
</feature>
<comment type="caution">
    <text evidence="2">The sequence shown here is derived from an EMBL/GenBank/DDBJ whole genome shotgun (WGS) entry which is preliminary data.</text>
</comment>
<dbReference type="EMBL" id="JACHVS010000001">
    <property type="protein sequence ID" value="MBB2995956.1"/>
    <property type="molecule type" value="Genomic_DNA"/>
</dbReference>
<keyword evidence="1" id="KW-1133">Transmembrane helix</keyword>
<dbReference type="PANTHER" id="PTHR35337:SF1">
    <property type="entry name" value="SLR1478 PROTEIN"/>
    <property type="match status" value="1"/>
</dbReference>
<evidence type="ECO:0000313" key="3">
    <source>
        <dbReference type="Proteomes" id="UP000523000"/>
    </source>
</evidence>
<dbReference type="Pfam" id="PF01944">
    <property type="entry name" value="SpoIIM"/>
    <property type="match status" value="1"/>
</dbReference>
<name>A0A839QPP2_9MICC</name>
<accession>A0A839QPP2</accession>
<feature type="transmembrane region" description="Helical" evidence="1">
    <location>
        <begin position="100"/>
        <end position="121"/>
    </location>
</feature>
<reference evidence="2 3" key="1">
    <citation type="submission" date="2020-08" db="EMBL/GenBank/DDBJ databases">
        <title>Sequencing the genomes of 1000 actinobacteria strains.</title>
        <authorList>
            <person name="Klenk H.-P."/>
        </authorList>
    </citation>
    <scope>NUCLEOTIDE SEQUENCE [LARGE SCALE GENOMIC DNA]</scope>
    <source>
        <strain evidence="2 3">DSM 22826</strain>
    </source>
</reference>
<gene>
    <name evidence="2" type="ORF">E9229_002147</name>
</gene>
<feature type="transmembrane region" description="Helical" evidence="1">
    <location>
        <begin position="220"/>
        <end position="238"/>
    </location>
</feature>
<keyword evidence="3" id="KW-1185">Reference proteome</keyword>
<feature type="transmembrane region" description="Helical" evidence="1">
    <location>
        <begin position="259"/>
        <end position="278"/>
    </location>
</feature>
<proteinExistence type="predicted"/>
<keyword evidence="1" id="KW-0472">Membrane</keyword>
<dbReference type="RefSeq" id="WP_183511149.1">
    <property type="nucleotide sequence ID" value="NZ_BAABGK010000042.1"/>
</dbReference>
<dbReference type="Proteomes" id="UP000523000">
    <property type="component" value="Unassembled WGS sequence"/>
</dbReference>
<dbReference type="InterPro" id="IPR002798">
    <property type="entry name" value="SpoIIM-like"/>
</dbReference>